<gene>
    <name evidence="9 11" type="primary">argB</name>
    <name evidence="11" type="ORF">O0235_14345</name>
</gene>
<dbReference type="CDD" id="cd04238">
    <property type="entry name" value="AAK_NAGK-like"/>
    <property type="match status" value="1"/>
</dbReference>
<evidence type="ECO:0000259" key="10">
    <source>
        <dbReference type="Pfam" id="PF00696"/>
    </source>
</evidence>
<dbReference type="InterPro" id="IPR001048">
    <property type="entry name" value="Asp/Glu/Uridylate_kinase"/>
</dbReference>
<dbReference type="PRINTS" id="PR00474">
    <property type="entry name" value="GLU5KINASE"/>
</dbReference>
<feature type="site" description="Transition state stabilizer" evidence="9">
    <location>
        <position position="218"/>
    </location>
</feature>
<dbReference type="Proteomes" id="UP001212803">
    <property type="component" value="Chromosome"/>
</dbReference>
<dbReference type="InterPro" id="IPR037528">
    <property type="entry name" value="ArgB"/>
</dbReference>
<dbReference type="NCBIfam" id="TIGR00761">
    <property type="entry name" value="argB"/>
    <property type="match status" value="1"/>
</dbReference>
<evidence type="ECO:0000256" key="6">
    <source>
        <dbReference type="ARBA" id="ARBA00022777"/>
    </source>
</evidence>
<dbReference type="GO" id="GO:0003991">
    <property type="term" value="F:acetylglutamate kinase activity"/>
    <property type="evidence" value="ECO:0007669"/>
    <property type="project" value="UniProtKB-EC"/>
</dbReference>
<comment type="function">
    <text evidence="9">Catalyzes the ATP-dependent phosphorylation of N-acetyl-L-glutamate.</text>
</comment>
<protein>
    <recommendedName>
        <fullName evidence="9">Acetylglutamate kinase</fullName>
        <ecNumber evidence="9">2.7.2.8</ecNumber>
    </recommendedName>
    <alternativeName>
        <fullName evidence="9">N-acetyl-L-glutamate 5-phosphotransferase</fullName>
    </alternativeName>
    <alternativeName>
        <fullName evidence="9">NAG kinase</fullName>
        <shortName evidence="9">NAGK</shortName>
    </alternativeName>
</protein>
<dbReference type="InterPro" id="IPR004662">
    <property type="entry name" value="AcgluKinase_fam"/>
</dbReference>
<keyword evidence="12" id="KW-1185">Reference proteome</keyword>
<dbReference type="Pfam" id="PF00696">
    <property type="entry name" value="AA_kinase"/>
    <property type="match status" value="1"/>
</dbReference>
<evidence type="ECO:0000256" key="3">
    <source>
        <dbReference type="ARBA" id="ARBA00022605"/>
    </source>
</evidence>
<dbReference type="HAMAP" id="MF_00082">
    <property type="entry name" value="ArgB"/>
    <property type="match status" value="1"/>
</dbReference>
<comment type="similarity">
    <text evidence="9">Belongs to the acetylglutamate kinase family. ArgB subfamily.</text>
</comment>
<evidence type="ECO:0000256" key="8">
    <source>
        <dbReference type="ARBA" id="ARBA00048141"/>
    </source>
</evidence>
<dbReference type="EC" id="2.7.2.8" evidence="9"/>
<evidence type="ECO:0000256" key="5">
    <source>
        <dbReference type="ARBA" id="ARBA00022741"/>
    </source>
</evidence>
<keyword evidence="3 9" id="KW-0028">Amino-acid biosynthesis</keyword>
<dbReference type="EMBL" id="CP115149">
    <property type="protein sequence ID" value="WBL35931.1"/>
    <property type="molecule type" value="Genomic_DNA"/>
</dbReference>
<sequence>MSSGPFIIKIGGSTLGSTDTTYADIAALAAAGDVPVVVHGGGAEASRWLEAMQIPSRFERGLRVTDERVLPVVVAVFAGLVNKRIVAAIDAAGGRAAGLTGADARLLECRLADPALGFVGEPVAVNAAPIEALLAAGIIPVIGPIGCVPGEPADQLVNVNADVVAGNIAAALGARRLVYLTDVDGVRDAAGQRIPVLDAEQARALIAAGTISGGMIPKVESCLHAVSLGVEAQIVDGRQPGALRALDGAGTLVTP</sequence>
<evidence type="ECO:0000256" key="7">
    <source>
        <dbReference type="ARBA" id="ARBA00022840"/>
    </source>
</evidence>
<dbReference type="PIRSF" id="PIRSF000728">
    <property type="entry name" value="NAGK"/>
    <property type="match status" value="1"/>
</dbReference>
<keyword evidence="7 9" id="KW-0067">ATP-binding</keyword>
<reference evidence="11 12" key="1">
    <citation type="journal article" date="2023" name="ISME J.">
        <title>Thermophilic Dehalococcoidia with unusual traits shed light on an unexpected past.</title>
        <authorList>
            <person name="Palmer M."/>
            <person name="Covington J.K."/>
            <person name="Zhou E.M."/>
            <person name="Thomas S.C."/>
            <person name="Habib N."/>
            <person name="Seymour C.O."/>
            <person name="Lai D."/>
            <person name="Johnston J."/>
            <person name="Hashimi A."/>
            <person name="Jiao J.Y."/>
            <person name="Muok A.R."/>
            <person name="Liu L."/>
            <person name="Xian W.D."/>
            <person name="Zhi X.Y."/>
            <person name="Li M.M."/>
            <person name="Silva L.P."/>
            <person name="Bowen B.P."/>
            <person name="Louie K."/>
            <person name="Briegel A."/>
            <person name="Pett-Ridge J."/>
            <person name="Weber P.K."/>
            <person name="Tocheva E.I."/>
            <person name="Woyke T."/>
            <person name="Northen T.R."/>
            <person name="Mayali X."/>
            <person name="Li W.J."/>
            <person name="Hedlund B.P."/>
        </authorList>
    </citation>
    <scope>NUCLEOTIDE SEQUENCE [LARGE SCALE GENOMIC DNA]</scope>
    <source>
        <strain evidence="11 12">YIM 72310</strain>
    </source>
</reference>
<comment type="catalytic activity">
    <reaction evidence="8 9">
        <text>N-acetyl-L-glutamate + ATP = N-acetyl-L-glutamyl 5-phosphate + ADP</text>
        <dbReference type="Rhea" id="RHEA:14629"/>
        <dbReference type="ChEBI" id="CHEBI:30616"/>
        <dbReference type="ChEBI" id="CHEBI:44337"/>
        <dbReference type="ChEBI" id="CHEBI:57936"/>
        <dbReference type="ChEBI" id="CHEBI:456216"/>
        <dbReference type="EC" id="2.7.2.8"/>
    </reaction>
</comment>
<proteinExistence type="inferred from homology"/>
<organism evidence="11 12">
    <name type="scientific">Tepidiforma flava</name>
    <dbReference type="NCBI Taxonomy" id="3004094"/>
    <lineage>
        <taxon>Bacteria</taxon>
        <taxon>Bacillati</taxon>
        <taxon>Chloroflexota</taxon>
        <taxon>Tepidiformia</taxon>
        <taxon>Tepidiformales</taxon>
        <taxon>Tepidiformaceae</taxon>
        <taxon>Tepidiforma</taxon>
    </lineage>
</organism>
<dbReference type="PANTHER" id="PTHR23342:SF0">
    <property type="entry name" value="N-ACETYLGLUTAMATE SYNTHASE, MITOCHONDRIAL"/>
    <property type="match status" value="1"/>
</dbReference>
<feature type="domain" description="Aspartate/glutamate/uridylate kinase" evidence="10">
    <location>
        <begin position="6"/>
        <end position="235"/>
    </location>
</feature>
<keyword evidence="6 9" id="KW-0418">Kinase</keyword>
<evidence type="ECO:0000256" key="1">
    <source>
        <dbReference type="ARBA" id="ARBA00004828"/>
    </source>
</evidence>
<keyword evidence="2 9" id="KW-0055">Arginine biosynthesis</keyword>
<feature type="site" description="Transition state stabilizer" evidence="9">
    <location>
        <position position="9"/>
    </location>
</feature>
<dbReference type="InterPro" id="IPR001057">
    <property type="entry name" value="Glu/AcGlu_kinase"/>
</dbReference>
<dbReference type="RefSeq" id="WP_270056456.1">
    <property type="nucleotide sequence ID" value="NZ_CP115149.1"/>
</dbReference>
<evidence type="ECO:0000256" key="4">
    <source>
        <dbReference type="ARBA" id="ARBA00022679"/>
    </source>
</evidence>
<name>A0ABY7M5X2_9CHLR</name>
<evidence type="ECO:0000313" key="12">
    <source>
        <dbReference type="Proteomes" id="UP001212803"/>
    </source>
</evidence>
<feature type="binding site" evidence="9">
    <location>
        <position position="63"/>
    </location>
    <ligand>
        <name>substrate</name>
    </ligand>
</feature>
<dbReference type="Gene3D" id="3.40.1160.10">
    <property type="entry name" value="Acetylglutamate kinase-like"/>
    <property type="match status" value="1"/>
</dbReference>
<keyword evidence="5 9" id="KW-0547">Nucleotide-binding</keyword>
<feature type="binding site" evidence="9">
    <location>
        <begin position="41"/>
        <end position="42"/>
    </location>
    <ligand>
        <name>substrate</name>
    </ligand>
</feature>
<comment type="pathway">
    <text evidence="1 9">Amino-acid biosynthesis; L-arginine biosynthesis; N(2)-acetyl-L-ornithine from L-glutamate: step 2/4.</text>
</comment>
<comment type="subcellular location">
    <subcellularLocation>
        <location evidence="9">Cytoplasm</location>
    </subcellularLocation>
</comment>
<dbReference type="InterPro" id="IPR036393">
    <property type="entry name" value="AceGlu_kinase-like_sf"/>
</dbReference>
<accession>A0ABY7M5X2</accession>
<evidence type="ECO:0000313" key="11">
    <source>
        <dbReference type="EMBL" id="WBL35931.1"/>
    </source>
</evidence>
<dbReference type="PANTHER" id="PTHR23342">
    <property type="entry name" value="N-ACETYLGLUTAMATE SYNTHASE"/>
    <property type="match status" value="1"/>
</dbReference>
<keyword evidence="4 9" id="KW-0808">Transferase</keyword>
<evidence type="ECO:0000256" key="2">
    <source>
        <dbReference type="ARBA" id="ARBA00022571"/>
    </source>
</evidence>
<evidence type="ECO:0000256" key="9">
    <source>
        <dbReference type="HAMAP-Rule" id="MF_00082"/>
    </source>
</evidence>
<dbReference type="SUPFAM" id="SSF53633">
    <property type="entry name" value="Carbamate kinase-like"/>
    <property type="match status" value="1"/>
</dbReference>
<feature type="binding site" evidence="9">
    <location>
        <position position="158"/>
    </location>
    <ligand>
        <name>substrate</name>
    </ligand>
</feature>
<keyword evidence="9" id="KW-0963">Cytoplasm</keyword>